<comment type="function">
    <text evidence="1 4">Catalyzes the insertion of molybdate into adenylated molybdopterin with the concomitant release of AMP.</text>
</comment>
<dbReference type="InterPro" id="IPR038987">
    <property type="entry name" value="MoeA-like"/>
</dbReference>
<keyword evidence="4" id="KW-0460">Magnesium</keyword>
<evidence type="ECO:0000259" key="6">
    <source>
        <dbReference type="SMART" id="SM00852"/>
    </source>
</evidence>
<dbReference type="InterPro" id="IPR036425">
    <property type="entry name" value="MoaB/Mog-like_dom_sf"/>
</dbReference>
<keyword evidence="4" id="KW-0808">Transferase</keyword>
<dbReference type="eggNOG" id="COG0303">
    <property type="taxonomic scope" value="Bacteria"/>
</dbReference>
<dbReference type="GO" id="GO:0005829">
    <property type="term" value="C:cytosol"/>
    <property type="evidence" value="ECO:0007669"/>
    <property type="project" value="TreeGrafter"/>
</dbReference>
<dbReference type="EMBL" id="CP007030">
    <property type="protein sequence ID" value="AHF01243.1"/>
    <property type="molecule type" value="Genomic_DNA"/>
</dbReference>
<dbReference type="Pfam" id="PF00994">
    <property type="entry name" value="MoCF_biosynth"/>
    <property type="match status" value="1"/>
</dbReference>
<feature type="domain" description="MoaB/Mog" evidence="6">
    <location>
        <begin position="204"/>
        <end position="346"/>
    </location>
</feature>
<dbReference type="PANTHER" id="PTHR10192:SF5">
    <property type="entry name" value="GEPHYRIN"/>
    <property type="match status" value="1"/>
</dbReference>
<proteinExistence type="inferred from homology"/>
<dbReference type="EC" id="2.10.1.1" evidence="4"/>
<reference evidence="7 8" key="1">
    <citation type="submission" date="2013-12" db="EMBL/GenBank/DDBJ databases">
        <authorList>
            <consortium name="DOE Joint Genome Institute"/>
            <person name="Kappler U."/>
            <person name="Huntemann M."/>
            <person name="Han J."/>
            <person name="Chen A."/>
            <person name="Kyrpides N."/>
            <person name="Mavromatis K."/>
            <person name="Markowitz V."/>
            <person name="Palaniappan K."/>
            <person name="Ivanova N."/>
            <person name="Schaumberg A."/>
            <person name="Pati A."/>
            <person name="Liolios K."/>
            <person name="Nordberg H.P."/>
            <person name="Cantor M.N."/>
            <person name="Hua S.X."/>
            <person name="Woyke T."/>
        </authorList>
    </citation>
    <scope>NUCLEOTIDE SEQUENCE [LARGE SCALE GENOMIC DNA]</scope>
    <source>
        <strain evidence="8">AL2</strain>
    </source>
</reference>
<dbReference type="HOGENOM" id="CLU_010186_7_0_6"/>
<dbReference type="KEGG" id="tao:THIAE_05040"/>
<evidence type="ECO:0000256" key="4">
    <source>
        <dbReference type="RuleBase" id="RU365090"/>
    </source>
</evidence>
<dbReference type="GO" id="GO:0061599">
    <property type="term" value="F:molybdopterin molybdotransferase activity"/>
    <property type="evidence" value="ECO:0007669"/>
    <property type="project" value="UniProtKB-UniRule"/>
</dbReference>
<dbReference type="InParanoid" id="W0DVF3"/>
<dbReference type="SUPFAM" id="SSF63882">
    <property type="entry name" value="MoeA N-terminal region -like"/>
    <property type="match status" value="1"/>
</dbReference>
<gene>
    <name evidence="7" type="ORF">THIAE_05040</name>
</gene>
<comment type="similarity">
    <text evidence="2 4">Belongs to the MoeA family.</text>
</comment>
<dbReference type="InterPro" id="IPR001453">
    <property type="entry name" value="MoaB/Mog_dom"/>
</dbReference>
<keyword evidence="4" id="KW-0500">Molybdenum</keyword>
<dbReference type="UniPathway" id="UPA00344"/>
<dbReference type="InterPro" id="IPR005110">
    <property type="entry name" value="MoeA_linker/N"/>
</dbReference>
<dbReference type="Gene3D" id="2.170.190.11">
    <property type="entry name" value="Molybdopterin biosynthesis moea protein, domain 3"/>
    <property type="match status" value="1"/>
</dbReference>
<feature type="compositionally biased region" description="Polar residues" evidence="5">
    <location>
        <begin position="1"/>
        <end position="17"/>
    </location>
</feature>
<keyword evidence="8" id="KW-1185">Reference proteome</keyword>
<dbReference type="InterPro" id="IPR036688">
    <property type="entry name" value="MoeA_C_domain_IV_sf"/>
</dbReference>
<keyword evidence="4" id="KW-0479">Metal-binding</keyword>
<dbReference type="SUPFAM" id="SSF53218">
    <property type="entry name" value="Molybdenum cofactor biosynthesis proteins"/>
    <property type="match status" value="1"/>
</dbReference>
<evidence type="ECO:0000256" key="3">
    <source>
        <dbReference type="ARBA" id="ARBA00047317"/>
    </source>
</evidence>
<dbReference type="CDD" id="cd00887">
    <property type="entry name" value="MoeA"/>
    <property type="match status" value="1"/>
</dbReference>
<dbReference type="Pfam" id="PF03453">
    <property type="entry name" value="MoeA_N"/>
    <property type="match status" value="1"/>
</dbReference>
<dbReference type="SUPFAM" id="SSF63867">
    <property type="entry name" value="MoeA C-terminal domain-like"/>
    <property type="match status" value="1"/>
</dbReference>
<evidence type="ECO:0000256" key="2">
    <source>
        <dbReference type="ARBA" id="ARBA00010763"/>
    </source>
</evidence>
<dbReference type="GO" id="GO:0006777">
    <property type="term" value="P:Mo-molybdopterin cofactor biosynthetic process"/>
    <property type="evidence" value="ECO:0007669"/>
    <property type="project" value="UniProtKB-UniRule"/>
</dbReference>
<keyword evidence="4" id="KW-0501">Molybdenum cofactor biosynthesis</keyword>
<dbReference type="STRING" id="717772.THIAE_05040"/>
<dbReference type="Gene3D" id="3.40.980.10">
    <property type="entry name" value="MoaB/Mog-like domain"/>
    <property type="match status" value="1"/>
</dbReference>
<comment type="pathway">
    <text evidence="4">Cofactor biosynthesis; molybdopterin biosynthesis.</text>
</comment>
<dbReference type="Gene3D" id="3.90.105.10">
    <property type="entry name" value="Molybdopterin biosynthesis moea protein, domain 2"/>
    <property type="match status" value="1"/>
</dbReference>
<dbReference type="Proteomes" id="UP000005380">
    <property type="component" value="Chromosome"/>
</dbReference>
<dbReference type="GO" id="GO:0046872">
    <property type="term" value="F:metal ion binding"/>
    <property type="evidence" value="ECO:0007669"/>
    <property type="project" value="UniProtKB-UniRule"/>
</dbReference>
<protein>
    <recommendedName>
        <fullName evidence="4">Molybdopterin molybdenumtransferase</fullName>
        <ecNumber evidence="4">2.10.1.1</ecNumber>
    </recommendedName>
</protein>
<dbReference type="Gene3D" id="2.40.340.10">
    <property type="entry name" value="MoeA, C-terminal, domain IV"/>
    <property type="match status" value="1"/>
</dbReference>
<name>W0DVF3_9GAMM</name>
<dbReference type="InterPro" id="IPR036135">
    <property type="entry name" value="MoeA_linker/N_sf"/>
</dbReference>
<dbReference type="AlphaFoldDB" id="W0DVF3"/>
<feature type="region of interest" description="Disordered" evidence="5">
    <location>
        <begin position="1"/>
        <end position="24"/>
    </location>
</feature>
<accession>W0DVF3</accession>
<comment type="catalytic activity">
    <reaction evidence="3">
        <text>adenylyl-molybdopterin + molybdate = Mo-molybdopterin + AMP + H(+)</text>
        <dbReference type="Rhea" id="RHEA:35047"/>
        <dbReference type="ChEBI" id="CHEBI:15378"/>
        <dbReference type="ChEBI" id="CHEBI:36264"/>
        <dbReference type="ChEBI" id="CHEBI:62727"/>
        <dbReference type="ChEBI" id="CHEBI:71302"/>
        <dbReference type="ChEBI" id="CHEBI:456215"/>
        <dbReference type="EC" id="2.10.1.1"/>
    </reaction>
</comment>
<dbReference type="OrthoDB" id="9804758at2"/>
<evidence type="ECO:0000313" key="8">
    <source>
        <dbReference type="Proteomes" id="UP000005380"/>
    </source>
</evidence>
<dbReference type="PANTHER" id="PTHR10192">
    <property type="entry name" value="MOLYBDOPTERIN BIOSYNTHESIS PROTEIN"/>
    <property type="match status" value="1"/>
</dbReference>
<evidence type="ECO:0000256" key="5">
    <source>
        <dbReference type="SAM" id="MobiDB-lite"/>
    </source>
</evidence>
<comment type="cofactor">
    <cofactor evidence="4">
        <name>Mg(2+)</name>
        <dbReference type="ChEBI" id="CHEBI:18420"/>
    </cofactor>
</comment>
<sequence length="433" mass="47317">MSSLAQKQTLKASQPSMAVNKKDAKPSGFESIDYDELIAQIDQLVKPTLRTETIPLASANKRILAQDYFANYALPAHATSAMDGFAINTLSFNKFNSLKVVGACWAGDRLQNLAEGCVMSIATGALMPLGANAVVPIEQAKFDANKQFLIEDWPEGWNVKSVGSDLKLGQLLAPKGQVLNARTLGLLASAGVSTVRVVKPLKVLILSNGNELVPLGEACQQGQQYDVNAITLAAWLYSELGIQSDQACLPDNPTQLADFLKAQAQVYDLIITSGGASVGKRDWIRPALADWTAAYAWQINMKPAKPFSLALQQVSEEHQAWLMALPGNPVAAMASMVLVARQVIHNLMNTHVSARRLAFQKQPVFFEWTVPQHKMQWLLVQETRMGLVPLTEQSASHLASFNLADGWVQIPPRHTFKIGSEVKYLSFRGLGLR</sequence>
<organism evidence="7 8">
    <name type="scientific">Thiomicrospira aerophila AL3</name>
    <dbReference type="NCBI Taxonomy" id="717772"/>
    <lineage>
        <taxon>Bacteria</taxon>
        <taxon>Pseudomonadati</taxon>
        <taxon>Pseudomonadota</taxon>
        <taxon>Gammaproteobacteria</taxon>
        <taxon>Thiotrichales</taxon>
        <taxon>Piscirickettsiaceae</taxon>
        <taxon>Thiomicrospira</taxon>
    </lineage>
</organism>
<evidence type="ECO:0000313" key="7">
    <source>
        <dbReference type="EMBL" id="AHF01243.1"/>
    </source>
</evidence>
<dbReference type="SMART" id="SM00852">
    <property type="entry name" value="MoCF_biosynth"/>
    <property type="match status" value="1"/>
</dbReference>
<dbReference type="RefSeq" id="WP_006460306.1">
    <property type="nucleotide sequence ID" value="NZ_CP007030.1"/>
</dbReference>
<evidence type="ECO:0000256" key="1">
    <source>
        <dbReference type="ARBA" id="ARBA00002901"/>
    </source>
</evidence>